<evidence type="ECO:0000256" key="1">
    <source>
        <dbReference type="SAM" id="Phobius"/>
    </source>
</evidence>
<name>A0A4D5S0Q2_IXOSC</name>
<evidence type="ECO:0008006" key="4">
    <source>
        <dbReference type="Google" id="ProtNLM"/>
    </source>
</evidence>
<feature type="transmembrane region" description="Helical" evidence="1">
    <location>
        <begin position="101"/>
        <end position="120"/>
    </location>
</feature>
<feature type="signal peptide" evidence="2">
    <location>
        <begin position="1"/>
        <end position="17"/>
    </location>
</feature>
<organism evidence="3">
    <name type="scientific">Ixodes scapularis</name>
    <name type="common">Black-legged tick</name>
    <name type="synonym">Deer tick</name>
    <dbReference type="NCBI Taxonomy" id="6945"/>
    <lineage>
        <taxon>Eukaryota</taxon>
        <taxon>Metazoa</taxon>
        <taxon>Ecdysozoa</taxon>
        <taxon>Arthropoda</taxon>
        <taxon>Chelicerata</taxon>
        <taxon>Arachnida</taxon>
        <taxon>Acari</taxon>
        <taxon>Parasitiformes</taxon>
        <taxon>Ixodida</taxon>
        <taxon>Ixodoidea</taxon>
        <taxon>Ixodidae</taxon>
        <taxon>Ixodinae</taxon>
        <taxon>Ixodes</taxon>
    </lineage>
</organism>
<accession>A0A4D5S0Q2</accession>
<sequence length="153" mass="17001">MRLVQVVFFGIVPLGFCLPACPRDVLCAPKEEAHYFTIFFPGLEFVLLDCGCPLAVCLFTLRFLGSFSSAKGRYEAYFTTLYWVYLATSVTIVAQSSLRGILVHLILACILKLHPFAFHVSTKVILVTRIVGTCVSNQDIIVCERKSPTNCVT</sequence>
<proteinExistence type="predicted"/>
<feature type="transmembrane region" description="Helical" evidence="1">
    <location>
        <begin position="35"/>
        <end position="64"/>
    </location>
</feature>
<reference evidence="3" key="1">
    <citation type="submission" date="2019-04" db="EMBL/GenBank/DDBJ databases">
        <title>An insight into the mialome of Ixodes scapularis.</title>
        <authorList>
            <person name="Ribeiro J.M."/>
            <person name="Mather T.N."/>
            <person name="Karim S."/>
        </authorList>
    </citation>
    <scope>NUCLEOTIDE SEQUENCE</scope>
</reference>
<dbReference type="EMBL" id="GHJT01009249">
    <property type="protein sequence ID" value="MOY43220.1"/>
    <property type="molecule type" value="Transcribed_RNA"/>
</dbReference>
<keyword evidence="1" id="KW-0812">Transmembrane</keyword>
<keyword evidence="1" id="KW-0472">Membrane</keyword>
<keyword evidence="2" id="KW-0732">Signal</keyword>
<evidence type="ECO:0000313" key="3">
    <source>
        <dbReference type="EMBL" id="MOY43220.1"/>
    </source>
</evidence>
<evidence type="ECO:0000256" key="2">
    <source>
        <dbReference type="SAM" id="SignalP"/>
    </source>
</evidence>
<dbReference type="AlphaFoldDB" id="A0A4D5S0Q2"/>
<feature type="chain" id="PRO_5020023509" description="Secreted protein" evidence="2">
    <location>
        <begin position="18"/>
        <end position="153"/>
    </location>
</feature>
<keyword evidence="1" id="KW-1133">Transmembrane helix</keyword>
<feature type="transmembrane region" description="Helical" evidence="1">
    <location>
        <begin position="76"/>
        <end position="95"/>
    </location>
</feature>
<protein>
    <recommendedName>
        <fullName evidence="4">Secreted protein</fullName>
    </recommendedName>
</protein>